<dbReference type="GeneID" id="93561665"/>
<dbReference type="Pfam" id="PF17164">
    <property type="entry name" value="DUF5122"/>
    <property type="match status" value="2"/>
</dbReference>
<gene>
    <name evidence="2" type="ORF">OH718_12030</name>
</gene>
<name>A0ABT3BWX1_9PSED</name>
<sequence length="421" mass="44348">MDTSNARSAGSLDPSFGTDGIFTFSNDVYGSFSIAGIVSGPDGGTIVAGRGQGDVYAIARLTENGQPVPQFGRDGMVTGQFKPGKTAAAGVPAYTRDGKILISGFYKEEPLAEHKPALARHLVTGEIDTGFGENGVVFFDFPPPKSPDPEKTQPAGGPPDTAYELFSFKITPLPDGKIVFSGVTQANRNDGATKFSVLGRMNADGSLDNTFADKGYLYPKPPQNIVDQHLVLEDGSILLAGQMENTPEHTGYVARYLSNGELDRTFGSAGYRLIDGLEGGHITAIALHGTNGLIVGANKRNFSGLSPWSAVLRGLTTDGAWDTGFNGGNAVEVKLGTSGHKLLLKDLVSDGDGIVLLGDMGNIALARYRLDGTPDASYGNSGWWEYSGRESNSLLRQPDGKIVATAMGNSGEKIVARYMGS</sequence>
<comment type="caution">
    <text evidence="2">The sequence shown here is derived from an EMBL/GenBank/DDBJ whole genome shotgun (WGS) entry which is preliminary data.</text>
</comment>
<protein>
    <recommendedName>
        <fullName evidence="4">Delta-60 repeat domain-containing protein</fullName>
    </recommendedName>
</protein>
<dbReference type="Gene3D" id="2.80.10.50">
    <property type="match status" value="2"/>
</dbReference>
<feature type="region of interest" description="Disordered" evidence="1">
    <location>
        <begin position="141"/>
        <end position="160"/>
    </location>
</feature>
<evidence type="ECO:0000256" key="1">
    <source>
        <dbReference type="SAM" id="MobiDB-lite"/>
    </source>
</evidence>
<dbReference type="SUPFAM" id="SSF63829">
    <property type="entry name" value="Calcium-dependent phosphotriesterase"/>
    <property type="match status" value="1"/>
</dbReference>
<dbReference type="NCBIfam" id="TIGR02608">
    <property type="entry name" value="delta_60_rpt"/>
    <property type="match status" value="6"/>
</dbReference>
<reference evidence="2 3" key="1">
    <citation type="submission" date="2022-10" db="EMBL/GenBank/DDBJ databases">
        <title>Characterization of Pseudomonas capsici strains from pepper and tomato in Georgia.</title>
        <authorList>
            <person name="Zhao M."/>
            <person name="Dutta B."/>
        </authorList>
    </citation>
    <scope>NUCLEOTIDE SEQUENCE [LARGE SCALE GENOMIC DNA]</scope>
    <source>
        <strain evidence="2 3">Pc20-5</strain>
    </source>
</reference>
<accession>A0ABT3BWX1</accession>
<proteinExistence type="predicted"/>
<keyword evidence="3" id="KW-1185">Reference proteome</keyword>
<dbReference type="Proteomes" id="UP001207294">
    <property type="component" value="Unassembled WGS sequence"/>
</dbReference>
<evidence type="ECO:0008006" key="4">
    <source>
        <dbReference type="Google" id="ProtNLM"/>
    </source>
</evidence>
<evidence type="ECO:0000313" key="3">
    <source>
        <dbReference type="Proteomes" id="UP001207294"/>
    </source>
</evidence>
<evidence type="ECO:0000313" key="2">
    <source>
        <dbReference type="EMBL" id="MCV4377324.1"/>
    </source>
</evidence>
<dbReference type="InterPro" id="IPR013431">
    <property type="entry name" value="Delta_60_rpt"/>
</dbReference>
<dbReference type="RefSeq" id="WP_206401797.1">
    <property type="nucleotide sequence ID" value="NZ_JAFGZD010000007.1"/>
</dbReference>
<organism evidence="2 3">
    <name type="scientific">Pseudomonas capsici</name>
    <dbReference type="NCBI Taxonomy" id="2810614"/>
    <lineage>
        <taxon>Bacteria</taxon>
        <taxon>Pseudomonadati</taxon>
        <taxon>Pseudomonadota</taxon>
        <taxon>Gammaproteobacteria</taxon>
        <taxon>Pseudomonadales</taxon>
        <taxon>Pseudomonadaceae</taxon>
        <taxon>Pseudomonas</taxon>
    </lineage>
</organism>
<dbReference type="EMBL" id="JAOXML010000007">
    <property type="protein sequence ID" value="MCV4377324.1"/>
    <property type="molecule type" value="Genomic_DNA"/>
</dbReference>